<organism evidence="4 5">
    <name type="scientific">Coilia grayii</name>
    <name type="common">Gray's grenadier anchovy</name>
    <dbReference type="NCBI Taxonomy" id="363190"/>
    <lineage>
        <taxon>Eukaryota</taxon>
        <taxon>Metazoa</taxon>
        <taxon>Chordata</taxon>
        <taxon>Craniata</taxon>
        <taxon>Vertebrata</taxon>
        <taxon>Euteleostomi</taxon>
        <taxon>Actinopterygii</taxon>
        <taxon>Neopterygii</taxon>
        <taxon>Teleostei</taxon>
        <taxon>Clupei</taxon>
        <taxon>Clupeiformes</taxon>
        <taxon>Clupeoidei</taxon>
        <taxon>Engraulidae</taxon>
        <taxon>Coilinae</taxon>
        <taxon>Coilia</taxon>
    </lineage>
</organism>
<feature type="domain" description="Ig-like" evidence="3">
    <location>
        <begin position="304"/>
        <end position="387"/>
    </location>
</feature>
<dbReference type="AlphaFoldDB" id="A0ABD1JGF6"/>
<feature type="region of interest" description="Disordered" evidence="1">
    <location>
        <begin position="517"/>
        <end position="559"/>
    </location>
</feature>
<dbReference type="SUPFAM" id="SSF48726">
    <property type="entry name" value="Immunoglobulin"/>
    <property type="match status" value="5"/>
</dbReference>
<comment type="caution">
    <text evidence="4">The sequence shown here is derived from an EMBL/GenBank/DDBJ whole genome shotgun (WGS) entry which is preliminary data.</text>
</comment>
<evidence type="ECO:0000256" key="2">
    <source>
        <dbReference type="SAM" id="Phobius"/>
    </source>
</evidence>
<dbReference type="InterPro" id="IPR036179">
    <property type="entry name" value="Ig-like_dom_sf"/>
</dbReference>
<dbReference type="Gene3D" id="2.60.40.10">
    <property type="entry name" value="Immunoglobulins"/>
    <property type="match status" value="5"/>
</dbReference>
<sequence length="631" mass="69200">MGRVMPYNMCSISGVCGERWGVTLPHGDICAVTGSSVVMPCSFTHPPHLTVTEVYWIINATPGGETTDLRNRPQYEGRVQYSADKEKNCTMTLSDVRDTDTALYYARIETNIPKEKFQSWLVSLRVKGLVIQISGAAIEGQEVKLSCVSDCSLRQNSRIMWKKDGHVLPLTQTHNNELTLHSISTEDEGEYSCAVEGREDYPSPPLKITVMYPPKNTLASVSPAGEILEGSSVTLTCSSDANPPVQSYTWYRRRGGAASVVGSQQIYSMTNITSEHSGLYYCMAKNQHGSSHSTDVHLDVQYPPKNMLASVSPSGEILEGNTVSLSCSSDANPPVQSYTWHKMNESAVPKAAAHQNYSISAVSSEHSGDYYCQAQNKHGNRNSTVIHLNVLYPPKLTRLLKHDDLQEGLVTLTCSSDANPPVKSYTWYRKTGDKTTRFDSGGTINITLTSTTAGLYHCEAANRLGSQNATAVEIALPGRGWQHVAVFAGVGVSVLAVPLVVLAVIAFRRRRKTITAASTRESTHSNRTTQQTVDNDYVNVDPAQGAGATDSDDDDDDDVQYTSIHFKSSRGQEVPLYSTVQMPKPHPQQQQQQPLYSTVHMPKPHPQQQQQQMDDGEYAAVNFSTTTTAPK</sequence>
<feature type="compositionally biased region" description="Polar residues" evidence="1">
    <location>
        <begin position="622"/>
        <end position="631"/>
    </location>
</feature>
<keyword evidence="2" id="KW-0812">Transmembrane</keyword>
<dbReference type="Pfam" id="PF07686">
    <property type="entry name" value="V-set"/>
    <property type="match status" value="1"/>
</dbReference>
<dbReference type="CDD" id="cd00096">
    <property type="entry name" value="Ig"/>
    <property type="match status" value="1"/>
</dbReference>
<dbReference type="InterPro" id="IPR013783">
    <property type="entry name" value="Ig-like_fold"/>
</dbReference>
<dbReference type="InterPro" id="IPR003599">
    <property type="entry name" value="Ig_sub"/>
</dbReference>
<proteinExistence type="predicted"/>
<dbReference type="PANTHER" id="PTHR46013:SF4">
    <property type="entry name" value="B-CELL RECEPTOR CD22-RELATED"/>
    <property type="match status" value="1"/>
</dbReference>
<evidence type="ECO:0000313" key="4">
    <source>
        <dbReference type="EMBL" id="KAL2086237.1"/>
    </source>
</evidence>
<feature type="domain" description="Ig-like" evidence="3">
    <location>
        <begin position="394"/>
        <end position="475"/>
    </location>
</feature>
<dbReference type="Pfam" id="PF13895">
    <property type="entry name" value="Ig_2"/>
    <property type="match status" value="3"/>
</dbReference>
<feature type="compositionally biased region" description="Polar residues" evidence="1">
    <location>
        <begin position="517"/>
        <end position="534"/>
    </location>
</feature>
<evidence type="ECO:0000313" key="5">
    <source>
        <dbReference type="Proteomes" id="UP001591681"/>
    </source>
</evidence>
<feature type="region of interest" description="Disordered" evidence="1">
    <location>
        <begin position="580"/>
        <end position="631"/>
    </location>
</feature>
<dbReference type="PROSITE" id="PS50835">
    <property type="entry name" value="IG_LIKE"/>
    <property type="match status" value="4"/>
</dbReference>
<keyword evidence="5" id="KW-1185">Reference proteome</keyword>
<accession>A0ABD1JGF6</accession>
<feature type="domain" description="Ig-like" evidence="3">
    <location>
        <begin position="214"/>
        <end position="297"/>
    </location>
</feature>
<reference evidence="4 5" key="1">
    <citation type="submission" date="2024-09" db="EMBL/GenBank/DDBJ databases">
        <title>A chromosome-level genome assembly of Gray's grenadier anchovy, Coilia grayii.</title>
        <authorList>
            <person name="Fu Z."/>
        </authorList>
    </citation>
    <scope>NUCLEOTIDE SEQUENCE [LARGE SCALE GENOMIC DNA]</scope>
    <source>
        <strain evidence="4">G4</strain>
        <tissue evidence="4">Muscle</tissue>
    </source>
</reference>
<feature type="compositionally biased region" description="Low complexity" evidence="1">
    <location>
        <begin position="581"/>
        <end position="594"/>
    </location>
</feature>
<keyword evidence="2" id="KW-0472">Membrane</keyword>
<gene>
    <name evidence="4" type="ORF">ACEWY4_017296</name>
</gene>
<name>A0ABD1JGF6_9TELE</name>
<feature type="transmembrane region" description="Helical" evidence="2">
    <location>
        <begin position="484"/>
        <end position="507"/>
    </location>
</feature>
<evidence type="ECO:0000259" key="3">
    <source>
        <dbReference type="PROSITE" id="PS50835"/>
    </source>
</evidence>
<feature type="compositionally biased region" description="Acidic residues" evidence="1">
    <location>
        <begin position="550"/>
        <end position="559"/>
    </location>
</feature>
<dbReference type="InterPro" id="IPR003598">
    <property type="entry name" value="Ig_sub2"/>
</dbReference>
<dbReference type="SMART" id="SM00409">
    <property type="entry name" value="IG"/>
    <property type="match status" value="5"/>
</dbReference>
<dbReference type="InterPro" id="IPR013106">
    <property type="entry name" value="Ig_V-set"/>
</dbReference>
<keyword evidence="2" id="KW-1133">Transmembrane helix</keyword>
<dbReference type="PANTHER" id="PTHR46013">
    <property type="entry name" value="VASCULAR CELL ADHESION MOLECULE 1"/>
    <property type="match status" value="1"/>
</dbReference>
<feature type="domain" description="Ig-like" evidence="3">
    <location>
        <begin position="113"/>
        <end position="209"/>
    </location>
</feature>
<dbReference type="Pfam" id="PF13927">
    <property type="entry name" value="Ig_3"/>
    <property type="match status" value="1"/>
</dbReference>
<dbReference type="SMART" id="SM00408">
    <property type="entry name" value="IGc2"/>
    <property type="match status" value="4"/>
</dbReference>
<evidence type="ECO:0000256" key="1">
    <source>
        <dbReference type="SAM" id="MobiDB-lite"/>
    </source>
</evidence>
<dbReference type="InterPro" id="IPR007110">
    <property type="entry name" value="Ig-like_dom"/>
</dbReference>
<dbReference type="Proteomes" id="UP001591681">
    <property type="component" value="Unassembled WGS sequence"/>
</dbReference>
<dbReference type="EMBL" id="JBHFQA010000015">
    <property type="protein sequence ID" value="KAL2086237.1"/>
    <property type="molecule type" value="Genomic_DNA"/>
</dbReference>
<protein>
    <recommendedName>
        <fullName evidence="3">Ig-like domain-containing protein</fullName>
    </recommendedName>
</protein>